<dbReference type="EMBL" id="VLLP01000001">
    <property type="protein sequence ID" value="TWJ28022.1"/>
    <property type="molecule type" value="Genomic_DNA"/>
</dbReference>
<dbReference type="RefSeq" id="WP_145816189.1">
    <property type="nucleotide sequence ID" value="NZ_AP023438.1"/>
</dbReference>
<sequence length="400" mass="44654">MGIITEDRTVAHRSTVPANRDTDVNLFVRWLRRNDVDSLPAARRRPVLMLHGRSVPGLVWADLDSNFGSYSWARELANDGFDVFVMDLQGMGRSSRPAQMDQPCNVNPAQQRLIGVSCAPTYRKQLNNSQTDQDELDAVVEWIRKELRLPAGQQIALIGYSAAAYALGPYAMTYPKKVSSLLLVAPIFPLQGRSTYDPPLLEDAISAPVGLYGFPMHIEDKTFFKAGWDSQLDTVNCPDQRDDANNVVDVVWNAIMANDPRGSSWGPGVTRVRNVYWWGWNSSIVSADRTDLGTRVPLLIIYGARDTTANNPASFSGPLSVPDLYYAVQGHRKLMYRLDCAGHFVVWERQREHLYRLSKEWLNSPDHSIDGNSTGTFSVDKNGEVKPTSIDPMGVLSEPL</sequence>
<evidence type="ECO:0000313" key="3">
    <source>
        <dbReference type="Proteomes" id="UP000319728"/>
    </source>
</evidence>
<organism evidence="2 3">
    <name type="scientific">Micromonospora sagamiensis</name>
    <dbReference type="NCBI Taxonomy" id="47875"/>
    <lineage>
        <taxon>Bacteria</taxon>
        <taxon>Bacillati</taxon>
        <taxon>Actinomycetota</taxon>
        <taxon>Actinomycetes</taxon>
        <taxon>Micromonosporales</taxon>
        <taxon>Micromonosporaceae</taxon>
        <taxon>Micromonospora</taxon>
    </lineage>
</organism>
<proteinExistence type="predicted"/>
<dbReference type="PANTHER" id="PTHR43798">
    <property type="entry name" value="MONOACYLGLYCEROL LIPASE"/>
    <property type="match status" value="1"/>
</dbReference>
<dbReference type="InterPro" id="IPR050266">
    <property type="entry name" value="AB_hydrolase_sf"/>
</dbReference>
<dbReference type="PANTHER" id="PTHR43798:SF33">
    <property type="entry name" value="HYDROLASE, PUTATIVE (AFU_ORTHOLOGUE AFUA_2G14860)-RELATED"/>
    <property type="match status" value="1"/>
</dbReference>
<protein>
    <submittedName>
        <fullName evidence="2">Alpha-beta hydrolase superfamily lysophospholipase</fullName>
    </submittedName>
</protein>
<feature type="domain" description="AB hydrolase-1" evidence="1">
    <location>
        <begin position="46"/>
        <end position="349"/>
    </location>
</feature>
<dbReference type="GO" id="GO:0016020">
    <property type="term" value="C:membrane"/>
    <property type="evidence" value="ECO:0007669"/>
    <property type="project" value="TreeGrafter"/>
</dbReference>
<dbReference type="GO" id="GO:0016787">
    <property type="term" value="F:hydrolase activity"/>
    <property type="evidence" value="ECO:0007669"/>
    <property type="project" value="UniProtKB-KW"/>
</dbReference>
<gene>
    <name evidence="2" type="ORF">JD81_01525</name>
</gene>
<name>A0A562WCP2_9ACTN</name>
<reference evidence="2 3" key="1">
    <citation type="submission" date="2019-07" db="EMBL/GenBank/DDBJ databases">
        <title>R&amp;d 2014.</title>
        <authorList>
            <person name="Klenk H.-P."/>
        </authorList>
    </citation>
    <scope>NUCLEOTIDE SEQUENCE [LARGE SCALE GENOMIC DNA]</scope>
    <source>
        <strain evidence="2 3">DSM 43912</strain>
    </source>
</reference>
<dbReference type="OrthoDB" id="4298576at2"/>
<dbReference type="InterPro" id="IPR000073">
    <property type="entry name" value="AB_hydrolase_1"/>
</dbReference>
<dbReference type="InterPro" id="IPR029058">
    <property type="entry name" value="AB_hydrolase_fold"/>
</dbReference>
<dbReference type="Proteomes" id="UP000319728">
    <property type="component" value="Unassembled WGS sequence"/>
</dbReference>
<comment type="caution">
    <text evidence="2">The sequence shown here is derived from an EMBL/GenBank/DDBJ whole genome shotgun (WGS) entry which is preliminary data.</text>
</comment>
<dbReference type="SUPFAM" id="SSF53474">
    <property type="entry name" value="alpha/beta-Hydrolases"/>
    <property type="match status" value="1"/>
</dbReference>
<evidence type="ECO:0000313" key="2">
    <source>
        <dbReference type="EMBL" id="TWJ28022.1"/>
    </source>
</evidence>
<dbReference type="AlphaFoldDB" id="A0A562WCP2"/>
<dbReference type="Pfam" id="PF00561">
    <property type="entry name" value="Abhydrolase_1"/>
    <property type="match status" value="1"/>
</dbReference>
<accession>A0A562WCP2</accession>
<keyword evidence="3" id="KW-1185">Reference proteome</keyword>
<keyword evidence="2" id="KW-0378">Hydrolase</keyword>
<dbReference type="Gene3D" id="3.40.50.1820">
    <property type="entry name" value="alpha/beta hydrolase"/>
    <property type="match status" value="1"/>
</dbReference>
<evidence type="ECO:0000259" key="1">
    <source>
        <dbReference type="Pfam" id="PF00561"/>
    </source>
</evidence>